<feature type="compositionally biased region" description="Low complexity" evidence="1">
    <location>
        <begin position="14"/>
        <end position="24"/>
    </location>
</feature>
<accession>A0A8H7TLU7</accession>
<dbReference type="AlphaFoldDB" id="A0A8H7TLU7"/>
<gene>
    <name evidence="2" type="ORF">IFR04_005583</name>
</gene>
<feature type="compositionally biased region" description="Basic and acidic residues" evidence="1">
    <location>
        <begin position="72"/>
        <end position="82"/>
    </location>
</feature>
<comment type="caution">
    <text evidence="2">The sequence shown here is derived from an EMBL/GenBank/DDBJ whole genome shotgun (WGS) entry which is preliminary data.</text>
</comment>
<evidence type="ECO:0000256" key="1">
    <source>
        <dbReference type="SAM" id="MobiDB-lite"/>
    </source>
</evidence>
<proteinExistence type="predicted"/>
<evidence type="ECO:0000313" key="3">
    <source>
        <dbReference type="Proteomes" id="UP000664132"/>
    </source>
</evidence>
<feature type="compositionally biased region" description="Basic and acidic residues" evidence="1">
    <location>
        <begin position="1"/>
        <end position="11"/>
    </location>
</feature>
<protein>
    <submittedName>
        <fullName evidence="2">Uncharacterized protein</fullName>
    </submittedName>
</protein>
<sequence length="82" mass="9038">MAYAEPIHEGPRQTSSGSTSSSISQDTYNDLADLEIAASNGDPPALQKENFQRIIGDKDLSEPAARARRRPFKDFERVQTAD</sequence>
<feature type="region of interest" description="Disordered" evidence="1">
    <location>
        <begin position="1"/>
        <end position="27"/>
    </location>
</feature>
<keyword evidence="3" id="KW-1185">Reference proteome</keyword>
<organism evidence="2 3">
    <name type="scientific">Cadophora malorum</name>
    <dbReference type="NCBI Taxonomy" id="108018"/>
    <lineage>
        <taxon>Eukaryota</taxon>
        <taxon>Fungi</taxon>
        <taxon>Dikarya</taxon>
        <taxon>Ascomycota</taxon>
        <taxon>Pezizomycotina</taxon>
        <taxon>Leotiomycetes</taxon>
        <taxon>Helotiales</taxon>
        <taxon>Ploettnerulaceae</taxon>
        <taxon>Cadophora</taxon>
    </lineage>
</organism>
<evidence type="ECO:0000313" key="2">
    <source>
        <dbReference type="EMBL" id="KAG4421281.1"/>
    </source>
</evidence>
<dbReference type="Proteomes" id="UP000664132">
    <property type="component" value="Unassembled WGS sequence"/>
</dbReference>
<dbReference type="EMBL" id="JAFJYH010000068">
    <property type="protein sequence ID" value="KAG4421281.1"/>
    <property type="molecule type" value="Genomic_DNA"/>
</dbReference>
<reference evidence="2" key="1">
    <citation type="submission" date="2021-02" db="EMBL/GenBank/DDBJ databases">
        <title>Genome sequence Cadophora malorum strain M34.</title>
        <authorList>
            <person name="Stefanovic E."/>
            <person name="Vu D."/>
            <person name="Scully C."/>
            <person name="Dijksterhuis J."/>
            <person name="Roader J."/>
            <person name="Houbraken J."/>
        </authorList>
    </citation>
    <scope>NUCLEOTIDE SEQUENCE</scope>
    <source>
        <strain evidence="2">M34</strain>
    </source>
</reference>
<name>A0A8H7TLU7_9HELO</name>
<feature type="region of interest" description="Disordered" evidence="1">
    <location>
        <begin position="54"/>
        <end position="82"/>
    </location>
</feature>